<gene>
    <name evidence="1" type="ORF">APZ42_014169</name>
</gene>
<dbReference type="Gene3D" id="2.130.10.10">
    <property type="entry name" value="YVTN repeat-like/Quinoprotein amine dehydrogenase"/>
    <property type="match status" value="2"/>
</dbReference>
<proteinExistence type="predicted"/>
<dbReference type="OrthoDB" id="308690at2759"/>
<dbReference type="GO" id="GO:0005815">
    <property type="term" value="C:microtubule organizing center"/>
    <property type="evidence" value="ECO:0007669"/>
    <property type="project" value="TreeGrafter"/>
</dbReference>
<sequence length="420" mass="46645">MECYSFRLSNGLFSFSPNGLFAAICNQQRLAVYLVSDFRQIRVIQCSEIVEHIEWSTDSELLLSAYLKKGKLDVWSIAQPEWKCKISTGSLGLIAAQFAPSSRHVLTTANLHLRITIWSLTDQNVCHINLPKQANPGIDFSVAGAYMAVVERRMAQDCVAIYTCDTWAQVTLIGGEAIDIGGVKWSPDGTKIVIWDGSHPGKLGIYLISGSKLAVLTDVFGIHSLEWSPTAQILAVATVGCKIKLINHLSWNAISTLNHPDKIRDTTCIIYCEVEDKLKYHVRDERPFALPGGSSIGQLLLTFSVDARYLAVQDQQRPRVLWVWELPFFTLKSVLVHCLPVKCFKWSNTDPRLAIVCGTGNLYAWTPRGCAVTDLRSASINIAALKADRAEWDVSGEHLMISGKDIGCMCQVKFLLTENI</sequence>
<keyword evidence="2" id="KW-1185">Reference proteome</keyword>
<dbReference type="InterPro" id="IPR015943">
    <property type="entry name" value="WD40/YVTN_repeat-like_dom_sf"/>
</dbReference>
<dbReference type="SMART" id="SM00320">
    <property type="entry name" value="WD40"/>
    <property type="match status" value="3"/>
</dbReference>
<dbReference type="STRING" id="35525.A0A0P5TJT3"/>
<accession>A0A0P5TJT3</accession>
<dbReference type="AlphaFoldDB" id="A0A0P5TJT3"/>
<reference evidence="1 2" key="1">
    <citation type="submission" date="2016-03" db="EMBL/GenBank/DDBJ databases">
        <title>EvidentialGene: Evidence-directed Construction of Genes on Genomes.</title>
        <authorList>
            <person name="Gilbert D.G."/>
            <person name="Choi J.-H."/>
            <person name="Mockaitis K."/>
            <person name="Colbourne J."/>
            <person name="Pfrender M."/>
        </authorList>
    </citation>
    <scope>NUCLEOTIDE SEQUENCE [LARGE SCALE GENOMIC DNA]</scope>
    <source>
        <strain evidence="1 2">Xinb3</strain>
        <tissue evidence="1">Complete organism</tissue>
    </source>
</reference>
<organism evidence="1 2">
    <name type="scientific">Daphnia magna</name>
    <dbReference type="NCBI Taxonomy" id="35525"/>
    <lineage>
        <taxon>Eukaryota</taxon>
        <taxon>Metazoa</taxon>
        <taxon>Ecdysozoa</taxon>
        <taxon>Arthropoda</taxon>
        <taxon>Crustacea</taxon>
        <taxon>Branchiopoda</taxon>
        <taxon>Diplostraca</taxon>
        <taxon>Cladocera</taxon>
        <taxon>Anomopoda</taxon>
        <taxon>Daphniidae</taxon>
        <taxon>Daphnia</taxon>
    </lineage>
</organism>
<dbReference type="GO" id="GO:1990811">
    <property type="term" value="C:MWP complex"/>
    <property type="evidence" value="ECO:0007669"/>
    <property type="project" value="TreeGrafter"/>
</dbReference>
<evidence type="ECO:0000313" key="2">
    <source>
        <dbReference type="Proteomes" id="UP000076858"/>
    </source>
</evidence>
<dbReference type="PANTHER" id="PTHR16220">
    <property type="entry name" value="WD REPEAT PROTEIN 8-RELATED"/>
    <property type="match status" value="1"/>
</dbReference>
<dbReference type="PANTHER" id="PTHR16220:SF0">
    <property type="entry name" value="WD REPEAT-CONTAINING PROTEIN WRAP73"/>
    <property type="match status" value="1"/>
</dbReference>
<name>A0A0P5TJT3_9CRUS</name>
<dbReference type="InterPro" id="IPR001680">
    <property type="entry name" value="WD40_rpt"/>
</dbReference>
<dbReference type="InterPro" id="IPR052778">
    <property type="entry name" value="Centrosome-WD_assoc"/>
</dbReference>
<dbReference type="EMBL" id="LRGB01000389">
    <property type="protein sequence ID" value="KZS19315.1"/>
    <property type="molecule type" value="Genomic_DNA"/>
</dbReference>
<protein>
    <submittedName>
        <fullName evidence="1">WD repeat-containing protein WRAP73</fullName>
    </submittedName>
</protein>
<dbReference type="SUPFAM" id="SSF50978">
    <property type="entry name" value="WD40 repeat-like"/>
    <property type="match status" value="1"/>
</dbReference>
<dbReference type="InterPro" id="IPR036322">
    <property type="entry name" value="WD40_repeat_dom_sf"/>
</dbReference>
<dbReference type="Proteomes" id="UP000076858">
    <property type="component" value="Unassembled WGS sequence"/>
</dbReference>
<comment type="caution">
    <text evidence="1">The sequence shown here is derived from an EMBL/GenBank/DDBJ whole genome shotgun (WGS) entry which is preliminary data.</text>
</comment>
<evidence type="ECO:0000313" key="1">
    <source>
        <dbReference type="EMBL" id="KZS19315.1"/>
    </source>
</evidence>